<dbReference type="EMBL" id="JAAFYZ010000045">
    <property type="protein sequence ID" value="MBS2548244.1"/>
    <property type="molecule type" value="Genomic_DNA"/>
</dbReference>
<dbReference type="InterPro" id="IPR005835">
    <property type="entry name" value="NTP_transferase_dom"/>
</dbReference>
<organism evidence="12 13">
    <name type="scientific">Catenulispora pinistramenti</name>
    <dbReference type="NCBI Taxonomy" id="2705254"/>
    <lineage>
        <taxon>Bacteria</taxon>
        <taxon>Bacillati</taxon>
        <taxon>Actinomycetota</taxon>
        <taxon>Actinomycetes</taxon>
        <taxon>Catenulisporales</taxon>
        <taxon>Catenulisporaceae</taxon>
        <taxon>Catenulispora</taxon>
    </lineage>
</organism>
<proteinExistence type="inferred from homology"/>
<keyword evidence="6 10" id="KW-0548">Nucleotidyltransferase</keyword>
<comment type="catalytic activity">
    <reaction evidence="9 10">
        <text>dTTP + alpha-D-glucose 1-phosphate + H(+) = dTDP-alpha-D-glucose + diphosphate</text>
        <dbReference type="Rhea" id="RHEA:15225"/>
        <dbReference type="ChEBI" id="CHEBI:15378"/>
        <dbReference type="ChEBI" id="CHEBI:33019"/>
        <dbReference type="ChEBI" id="CHEBI:37568"/>
        <dbReference type="ChEBI" id="CHEBI:57477"/>
        <dbReference type="ChEBI" id="CHEBI:58601"/>
        <dbReference type="EC" id="2.7.7.24"/>
    </reaction>
</comment>
<evidence type="ECO:0000256" key="7">
    <source>
        <dbReference type="ARBA" id="ARBA00022723"/>
    </source>
</evidence>
<keyword evidence="13" id="KW-1185">Reference proteome</keyword>
<comment type="function">
    <text evidence="10">Catalyzes the formation of dTDP-glucose, from dTTP and glucose 1-phosphate, as well as its pyrophosphorolysis.</text>
</comment>
<evidence type="ECO:0000256" key="3">
    <source>
        <dbReference type="ARBA" id="ARBA00012461"/>
    </source>
</evidence>
<dbReference type="InterPro" id="IPR029044">
    <property type="entry name" value="Nucleotide-diphossugar_trans"/>
</dbReference>
<accession>A0ABS5KQF9</accession>
<reference evidence="12 13" key="1">
    <citation type="submission" date="2020-02" db="EMBL/GenBank/DDBJ databases">
        <title>Acidophilic actinobacteria isolated from forest soil.</title>
        <authorList>
            <person name="Golinska P."/>
        </authorList>
    </citation>
    <scope>NUCLEOTIDE SEQUENCE [LARGE SCALE GENOMIC DNA]</scope>
    <source>
        <strain evidence="12 13">NL8</strain>
    </source>
</reference>
<comment type="caution">
    <text evidence="12">The sequence shown here is derived from an EMBL/GenBank/DDBJ whole genome shotgun (WGS) entry which is preliminary data.</text>
</comment>
<dbReference type="Proteomes" id="UP000730482">
    <property type="component" value="Unassembled WGS sequence"/>
</dbReference>
<keyword evidence="8 10" id="KW-0460">Magnesium</keyword>
<comment type="similarity">
    <text evidence="2 10">Belongs to the glucose-1-phosphate thymidylyltransferase family.</text>
</comment>
<evidence type="ECO:0000256" key="6">
    <source>
        <dbReference type="ARBA" id="ARBA00022695"/>
    </source>
</evidence>
<dbReference type="PANTHER" id="PTHR43532:SF1">
    <property type="entry name" value="GLUCOSE-1-PHOSPHATE THYMIDYLYLTRANSFERASE 1"/>
    <property type="match status" value="1"/>
</dbReference>
<dbReference type="PANTHER" id="PTHR43532">
    <property type="entry name" value="GLUCOSE-1-PHOSPHATE THYMIDYLYLTRANSFERASE"/>
    <property type="match status" value="1"/>
</dbReference>
<evidence type="ECO:0000313" key="13">
    <source>
        <dbReference type="Proteomes" id="UP000730482"/>
    </source>
</evidence>
<gene>
    <name evidence="12" type="primary">rfbA</name>
    <name evidence="12" type="ORF">KGQ19_15365</name>
</gene>
<evidence type="ECO:0000256" key="9">
    <source>
        <dbReference type="ARBA" id="ARBA00049336"/>
    </source>
</evidence>
<evidence type="ECO:0000256" key="1">
    <source>
        <dbReference type="ARBA" id="ARBA00001946"/>
    </source>
</evidence>
<sequence>MRGIILAGGTGSRLWPITKGVSKQLMPVFDKPMIYYPLSTLVMAGIYEILVITTPEDQAQFQRLLGDGSQWGLDLSYVAQERPDGLAQAFILGEEFIDGDSVALVLGDNIFHGVGLGRQLRTLTEPAGGVVFAYQVANPREYGVVEFDETGHAVSIEEKPDKPKSRFAIPGLYFYDNQVVEIAKHLKPSARGELEITGVNVEYLNRGQLQVQVLERGTAWLDTGTFDSLVQAAEYVRVIEQRQGYKVGCVEEVAWRSGFIDDRQLAALAEPLCKSGYGEYLQHLLDPAI</sequence>
<evidence type="ECO:0000256" key="5">
    <source>
        <dbReference type="ARBA" id="ARBA00022679"/>
    </source>
</evidence>
<dbReference type="NCBIfam" id="TIGR01207">
    <property type="entry name" value="rmlA"/>
    <property type="match status" value="1"/>
</dbReference>
<dbReference type="InterPro" id="IPR005907">
    <property type="entry name" value="G1P_thy_trans_s"/>
</dbReference>
<evidence type="ECO:0000256" key="8">
    <source>
        <dbReference type="ARBA" id="ARBA00022842"/>
    </source>
</evidence>
<dbReference type="GO" id="GO:0008879">
    <property type="term" value="F:glucose-1-phosphate thymidylyltransferase activity"/>
    <property type="evidence" value="ECO:0007669"/>
    <property type="project" value="UniProtKB-EC"/>
</dbReference>
<name>A0ABS5KQF9_9ACTN</name>
<dbReference type="SUPFAM" id="SSF53448">
    <property type="entry name" value="Nucleotide-diphospho-sugar transferases"/>
    <property type="match status" value="1"/>
</dbReference>
<comment type="cofactor">
    <cofactor evidence="1">
        <name>Mg(2+)</name>
        <dbReference type="ChEBI" id="CHEBI:18420"/>
    </cofactor>
</comment>
<feature type="domain" description="Nucleotidyl transferase" evidence="11">
    <location>
        <begin position="3"/>
        <end position="235"/>
    </location>
</feature>
<evidence type="ECO:0000256" key="10">
    <source>
        <dbReference type="RuleBase" id="RU003706"/>
    </source>
</evidence>
<evidence type="ECO:0000313" key="12">
    <source>
        <dbReference type="EMBL" id="MBS2548244.1"/>
    </source>
</evidence>
<evidence type="ECO:0000256" key="4">
    <source>
        <dbReference type="ARBA" id="ARBA00017654"/>
    </source>
</evidence>
<evidence type="ECO:0000256" key="2">
    <source>
        <dbReference type="ARBA" id="ARBA00010480"/>
    </source>
</evidence>
<protein>
    <recommendedName>
        <fullName evidence="4 10">Glucose-1-phosphate thymidylyltransferase</fullName>
        <ecNumber evidence="3 10">2.7.7.24</ecNumber>
    </recommendedName>
</protein>
<dbReference type="Pfam" id="PF00483">
    <property type="entry name" value="NTP_transferase"/>
    <property type="match status" value="1"/>
</dbReference>
<dbReference type="RefSeq" id="WP_212009817.1">
    <property type="nucleotide sequence ID" value="NZ_JAAFYZ010000045.1"/>
</dbReference>
<dbReference type="EC" id="2.7.7.24" evidence="3 10"/>
<dbReference type="Gene3D" id="3.90.550.10">
    <property type="entry name" value="Spore Coat Polysaccharide Biosynthesis Protein SpsA, Chain A"/>
    <property type="match status" value="1"/>
</dbReference>
<dbReference type="CDD" id="cd02538">
    <property type="entry name" value="G1P_TT_short"/>
    <property type="match status" value="1"/>
</dbReference>
<keyword evidence="7 10" id="KW-0479">Metal-binding</keyword>
<keyword evidence="5 10" id="KW-0808">Transferase</keyword>
<evidence type="ECO:0000259" key="11">
    <source>
        <dbReference type="Pfam" id="PF00483"/>
    </source>
</evidence>